<protein>
    <submittedName>
        <fullName evidence="2">Uncharacterized protein</fullName>
    </submittedName>
</protein>
<name>A0A812Y4N1_9DINO</name>
<sequence>MQAYSCVELFAGKAWVSRCFRLGGLPTASLDVQYGASLPDFASRAMDLTTTAGMSLAIATILSGRQDRFLLVAGPVCGSFVVANSGTHGRTLSDPLGRDWFPSVRAGNMLASRTALLIALASCHGAAWYGEFDGGWDAMVLSPGRKGCSFSSMGKKPVLERAPNRQWSCNSLAAANKSMLRGVKSEPTQEEDLDAEIQEVKKQLALLERKRTASFSKQEDATSEAATQPASPEELAKMGRATAVKAPPSKKAKVPRVAEEQVDPCVSKAREAAKDQVLRRLCEMKPSGKLNVPLEVHQQWMRGGADRSYIASAVAFCEKKGNEKLIKKDKYNSKIMKYKVDVDSESEDYDHEEEKEEGSSELKFKRLGVQRVDSEEDDEEPDKGNGKGKGKGAVEITAFRQEEKTFKKFAESLLTRASKVSELQTTVDSYKEGSNDNEKKKIENHCVPGWDPGAVVRKLAKQAPCSHAVEMAKAAVEDSPNDINSMPPALIEFAKIREKDAEEACHKLFKKYRLTVPVAIDTIDAGNAGELKKLPVVKFSSWAKYLLDCDKLEQLVGVPENEMEPMLEEFWQRYKVLYPEHQLFVLAENESLQLRRTVPVFAHVDEGRTYKSKALLILSVHGCLGKGTRSYATRYVRKPHIKQDPMGMNYIGSTWKTHFTFGSLLRSLINEDSSCLDKLMAAFGSDMTDLATQGVTSENGEKRLWIQILGVKGDLPALGKIGNFVRNYSRVPKKPQSVNPCLGICWLCRAGQEHPVHIPFEDARPGADWTKTLFEDRPWSVEPPVLAAIPGLPDKPEAFFMTDFWHNFHNGVAKFWVANALVTFVFEEGMIPRRSIEKKLEWISADFLSYCERVKMTPFLKEFTRDNLSLESFRSYPQGLWSKAEVSTQTMLYVQDFCERFVDERTTDKILSGIAS</sequence>
<reference evidence="2" key="1">
    <citation type="submission" date="2021-02" db="EMBL/GenBank/DDBJ databases">
        <authorList>
            <person name="Dougan E. K."/>
            <person name="Rhodes N."/>
            <person name="Thang M."/>
            <person name="Chan C."/>
        </authorList>
    </citation>
    <scope>NUCLEOTIDE SEQUENCE</scope>
</reference>
<feature type="region of interest" description="Disordered" evidence="1">
    <location>
        <begin position="213"/>
        <end position="232"/>
    </location>
</feature>
<proteinExistence type="predicted"/>
<keyword evidence="3" id="KW-1185">Reference proteome</keyword>
<feature type="region of interest" description="Disordered" evidence="1">
    <location>
        <begin position="343"/>
        <end position="393"/>
    </location>
</feature>
<dbReference type="AlphaFoldDB" id="A0A812Y4N1"/>
<feature type="compositionally biased region" description="Acidic residues" evidence="1">
    <location>
        <begin position="343"/>
        <end position="356"/>
    </location>
</feature>
<evidence type="ECO:0000256" key="1">
    <source>
        <dbReference type="SAM" id="MobiDB-lite"/>
    </source>
</evidence>
<evidence type="ECO:0000313" key="3">
    <source>
        <dbReference type="Proteomes" id="UP000601435"/>
    </source>
</evidence>
<organism evidence="2 3">
    <name type="scientific">Symbiodinium necroappetens</name>
    <dbReference type="NCBI Taxonomy" id="1628268"/>
    <lineage>
        <taxon>Eukaryota</taxon>
        <taxon>Sar</taxon>
        <taxon>Alveolata</taxon>
        <taxon>Dinophyceae</taxon>
        <taxon>Suessiales</taxon>
        <taxon>Symbiodiniaceae</taxon>
        <taxon>Symbiodinium</taxon>
    </lineage>
</organism>
<dbReference type="Proteomes" id="UP000601435">
    <property type="component" value="Unassembled WGS sequence"/>
</dbReference>
<comment type="caution">
    <text evidence="2">The sequence shown here is derived from an EMBL/GenBank/DDBJ whole genome shotgun (WGS) entry which is preliminary data.</text>
</comment>
<accession>A0A812Y4N1</accession>
<dbReference type="EMBL" id="CAJNJA010040542">
    <property type="protein sequence ID" value="CAE7766948.1"/>
    <property type="molecule type" value="Genomic_DNA"/>
</dbReference>
<evidence type="ECO:0000313" key="2">
    <source>
        <dbReference type="EMBL" id="CAE7766948.1"/>
    </source>
</evidence>
<gene>
    <name evidence="2" type="ORF">SNEC2469_LOCUS22376</name>
</gene>